<gene>
    <name evidence="1" type="ORF">AB8O55_17415</name>
</gene>
<comment type="caution">
    <text evidence="1">The sequence shown here is derived from an EMBL/GenBank/DDBJ whole genome shotgun (WGS) entry which is preliminary data.</text>
</comment>
<keyword evidence="2" id="KW-1185">Reference proteome</keyword>
<reference evidence="1 2" key="1">
    <citation type="submission" date="2024-08" db="EMBL/GenBank/DDBJ databases">
        <title>Genome mining of Saccharopolyspora cebuensis PGLac3 from Nigerian medicinal plant.</title>
        <authorList>
            <person name="Ezeobiora C.E."/>
            <person name="Igbokwe N.H."/>
            <person name="Amin D.H."/>
            <person name="Mendie U.E."/>
        </authorList>
    </citation>
    <scope>NUCLEOTIDE SEQUENCE [LARGE SCALE GENOMIC DNA]</scope>
    <source>
        <strain evidence="1 2">PGLac3</strain>
    </source>
</reference>
<dbReference type="EMBL" id="JBGEHV010000032">
    <property type="protein sequence ID" value="MEY8041189.1"/>
    <property type="molecule type" value="Genomic_DNA"/>
</dbReference>
<proteinExistence type="predicted"/>
<dbReference type="NCBIfam" id="NF033521">
    <property type="entry name" value="lasso_leader_L3"/>
    <property type="match status" value="1"/>
</dbReference>
<dbReference type="RefSeq" id="WP_345359063.1">
    <property type="nucleotide sequence ID" value="NZ_BAABII010000004.1"/>
</dbReference>
<organism evidence="1 2">
    <name type="scientific">Saccharopolyspora cebuensis</name>
    <dbReference type="NCBI Taxonomy" id="418759"/>
    <lineage>
        <taxon>Bacteria</taxon>
        <taxon>Bacillati</taxon>
        <taxon>Actinomycetota</taxon>
        <taxon>Actinomycetes</taxon>
        <taxon>Pseudonocardiales</taxon>
        <taxon>Pseudonocardiaceae</taxon>
        <taxon>Saccharopolyspora</taxon>
    </lineage>
</organism>
<evidence type="ECO:0000313" key="1">
    <source>
        <dbReference type="EMBL" id="MEY8041189.1"/>
    </source>
</evidence>
<evidence type="ECO:0000313" key="2">
    <source>
        <dbReference type="Proteomes" id="UP001564626"/>
    </source>
</evidence>
<accession>A0ABV4CKC6</accession>
<name>A0ABV4CKC6_9PSEU</name>
<sequence>MNETTCTAPELTELGRFAADTLGGLGNVLDYVGLFSL</sequence>
<protein>
    <submittedName>
        <fullName evidence="1">Lasso RiPP family leader peptide-containing protein</fullName>
    </submittedName>
</protein>
<dbReference type="Proteomes" id="UP001564626">
    <property type="component" value="Unassembled WGS sequence"/>
</dbReference>